<dbReference type="PANTHER" id="PTHR10954">
    <property type="entry name" value="RIBONUCLEASE H2 SUBUNIT A"/>
    <property type="match status" value="1"/>
</dbReference>
<evidence type="ECO:0000256" key="9">
    <source>
        <dbReference type="ARBA" id="ARBA00022722"/>
    </source>
</evidence>
<evidence type="ECO:0000256" key="2">
    <source>
        <dbReference type="ARBA" id="ARBA00001946"/>
    </source>
</evidence>
<comment type="similarity">
    <text evidence="5 14 16">Belongs to the RNase HII family.</text>
</comment>
<comment type="caution">
    <text evidence="18">The sequence shown here is derived from an EMBL/GenBank/DDBJ whole genome shotgun (WGS) entry which is preliminary data.</text>
</comment>
<dbReference type="HAMAP" id="MF_00052_A">
    <property type="entry name" value="RNase_HII_A"/>
    <property type="match status" value="1"/>
</dbReference>
<evidence type="ECO:0000256" key="6">
    <source>
        <dbReference type="ARBA" id="ARBA00012180"/>
    </source>
</evidence>
<feature type="binding site" evidence="14 15">
    <location>
        <position position="14"/>
    </location>
    <ligand>
        <name>a divalent metal cation</name>
        <dbReference type="ChEBI" id="CHEBI:60240"/>
    </ligand>
</feature>
<dbReference type="Gene3D" id="3.30.420.10">
    <property type="entry name" value="Ribonuclease H-like superfamily/Ribonuclease H"/>
    <property type="match status" value="1"/>
</dbReference>
<evidence type="ECO:0000256" key="16">
    <source>
        <dbReference type="RuleBase" id="RU003515"/>
    </source>
</evidence>
<accession>A0ABT4ILU6</accession>
<evidence type="ECO:0000256" key="13">
    <source>
        <dbReference type="ARBA" id="ARBA00023211"/>
    </source>
</evidence>
<evidence type="ECO:0000256" key="1">
    <source>
        <dbReference type="ARBA" id="ARBA00000077"/>
    </source>
</evidence>
<evidence type="ECO:0000256" key="4">
    <source>
        <dbReference type="ARBA" id="ARBA00004496"/>
    </source>
</evidence>
<dbReference type="Gene3D" id="1.10.10.460">
    <property type="entry name" value="Ribonuclease hii. Domain 2"/>
    <property type="match status" value="1"/>
</dbReference>
<feature type="binding site" evidence="14 15">
    <location>
        <position position="13"/>
    </location>
    <ligand>
        <name>a divalent metal cation</name>
        <dbReference type="ChEBI" id="CHEBI:60240"/>
    </ligand>
</feature>
<sequence length="219" mass="23594">MIDTDQMSICGVDEAGKGPVLGPMVTAGVLVDDAAELEGLGLRDSKQLTPHRRGELYGEITKRWKTAVVVKTPEEIDARPGTMNAFTASCHAAVIRSLGPGTAYVDACDVNAARFGSNVRELSGMPELQMISEHKADDKFLIVGAASIVAKVTRDRLVAELSDVFGPVGSGYPSDPVTIRFLEGYIREHGCPPSCARRTWKTVDEIIARVSQQSLADFF</sequence>
<evidence type="ECO:0000256" key="3">
    <source>
        <dbReference type="ARBA" id="ARBA00004065"/>
    </source>
</evidence>
<evidence type="ECO:0000256" key="5">
    <source>
        <dbReference type="ARBA" id="ARBA00007383"/>
    </source>
</evidence>
<dbReference type="InterPro" id="IPR020787">
    <property type="entry name" value="RNase_HII_arc"/>
</dbReference>
<dbReference type="SUPFAM" id="SSF53098">
    <property type="entry name" value="Ribonuclease H-like"/>
    <property type="match status" value="1"/>
</dbReference>
<evidence type="ECO:0000256" key="12">
    <source>
        <dbReference type="ARBA" id="ARBA00022801"/>
    </source>
</evidence>
<feature type="binding site" evidence="14 15">
    <location>
        <position position="106"/>
    </location>
    <ligand>
        <name>a divalent metal cation</name>
        <dbReference type="ChEBI" id="CHEBI:60240"/>
    </ligand>
</feature>
<keyword evidence="9 14" id="KW-0540">Nuclease</keyword>
<dbReference type="InterPro" id="IPR012337">
    <property type="entry name" value="RNaseH-like_sf"/>
</dbReference>
<dbReference type="InterPro" id="IPR001352">
    <property type="entry name" value="RNase_HII/HIII"/>
</dbReference>
<comment type="subcellular location">
    <subcellularLocation>
        <location evidence="4 14">Cytoplasm</location>
    </subcellularLocation>
</comment>
<evidence type="ECO:0000256" key="15">
    <source>
        <dbReference type="PROSITE-ProRule" id="PRU01319"/>
    </source>
</evidence>
<proteinExistence type="inferred from homology"/>
<keyword evidence="12 14" id="KW-0378">Hydrolase</keyword>
<evidence type="ECO:0000256" key="10">
    <source>
        <dbReference type="ARBA" id="ARBA00022723"/>
    </source>
</evidence>
<gene>
    <name evidence="14 18" type="primary">rnhB</name>
    <name evidence="18" type="ORF">O0S09_02055</name>
</gene>
<name>A0ABT4ILU6_9EURY</name>
<keyword evidence="8 14" id="KW-0963">Cytoplasm</keyword>
<evidence type="ECO:0000256" key="7">
    <source>
        <dbReference type="ARBA" id="ARBA00019179"/>
    </source>
</evidence>
<dbReference type="InterPro" id="IPR004649">
    <property type="entry name" value="RNase_H2_suA"/>
</dbReference>
<dbReference type="EMBL" id="JAPTGC010000002">
    <property type="protein sequence ID" value="MCZ0862038.1"/>
    <property type="molecule type" value="Genomic_DNA"/>
</dbReference>
<dbReference type="InterPro" id="IPR024567">
    <property type="entry name" value="RNase_HII/HIII_dom"/>
</dbReference>
<dbReference type="NCBIfam" id="TIGR00729">
    <property type="entry name" value="ribonuclease HII"/>
    <property type="match status" value="1"/>
</dbReference>
<comment type="cofactor">
    <cofactor evidence="14 15">
        <name>Mn(2+)</name>
        <dbReference type="ChEBI" id="CHEBI:29035"/>
    </cofactor>
    <cofactor evidence="14 15">
        <name>Mg(2+)</name>
        <dbReference type="ChEBI" id="CHEBI:18420"/>
    </cofactor>
    <text evidence="14 15">Manganese or magnesium. Binds 1 divalent metal ion per monomer in the absence of substrate. May bind a second metal ion after substrate binding.</text>
</comment>
<keyword evidence="10 14" id="KW-0479">Metal-binding</keyword>
<dbReference type="PANTHER" id="PTHR10954:SF23">
    <property type="entry name" value="RIBONUCLEASE"/>
    <property type="match status" value="1"/>
</dbReference>
<comment type="cofactor">
    <cofactor evidence="2">
        <name>Mg(2+)</name>
        <dbReference type="ChEBI" id="CHEBI:18420"/>
    </cofactor>
</comment>
<evidence type="ECO:0000313" key="19">
    <source>
        <dbReference type="Proteomes" id="UP001141336"/>
    </source>
</evidence>
<dbReference type="PROSITE" id="PS51975">
    <property type="entry name" value="RNASE_H_2"/>
    <property type="match status" value="1"/>
</dbReference>
<evidence type="ECO:0000259" key="17">
    <source>
        <dbReference type="PROSITE" id="PS51975"/>
    </source>
</evidence>
<organism evidence="18 19">
    <name type="scientific">Methanocorpusculum vombati</name>
    <dbReference type="NCBI Taxonomy" id="3002864"/>
    <lineage>
        <taxon>Archaea</taxon>
        <taxon>Methanobacteriati</taxon>
        <taxon>Methanobacteriota</taxon>
        <taxon>Stenosarchaea group</taxon>
        <taxon>Methanomicrobia</taxon>
        <taxon>Methanomicrobiales</taxon>
        <taxon>Methanocorpusculaceae</taxon>
        <taxon>Methanocorpusculum</taxon>
    </lineage>
</organism>
<dbReference type="EC" id="3.1.26.4" evidence="6 14"/>
<feature type="domain" description="RNase H type-2" evidence="17">
    <location>
        <begin position="7"/>
        <end position="212"/>
    </location>
</feature>
<dbReference type="Pfam" id="PF01351">
    <property type="entry name" value="RNase_HII"/>
    <property type="match status" value="1"/>
</dbReference>
<keyword evidence="19" id="KW-1185">Reference proteome</keyword>
<protein>
    <recommendedName>
        <fullName evidence="7 14">Ribonuclease HII</fullName>
        <shortName evidence="14">RNase HII</shortName>
        <ecNumber evidence="6 14">3.1.26.4</ecNumber>
    </recommendedName>
</protein>
<keyword evidence="11 14" id="KW-0255">Endonuclease</keyword>
<reference evidence="18" key="1">
    <citation type="submission" date="2022-12" db="EMBL/GenBank/DDBJ databases">
        <title>Isolation and characterisation of novel Methanocorpusculum spp. from native Australian herbivores indicates the genus is ancestrally host-associated.</title>
        <authorList>
            <person name="Volmer J.G."/>
            <person name="Soo R.M."/>
            <person name="Evans P.N."/>
            <person name="Hoedt E.C."/>
            <person name="Astorga Alsina A.L."/>
            <person name="Woodcroft B.J."/>
            <person name="Tyson G.W."/>
            <person name="Hugenholtz P."/>
            <person name="Morrison M."/>
        </authorList>
    </citation>
    <scope>NUCLEOTIDE SEQUENCE</scope>
    <source>
        <strain evidence="18">CW153</strain>
    </source>
</reference>
<dbReference type="RefSeq" id="WP_268922250.1">
    <property type="nucleotide sequence ID" value="NZ_JAPTGC010000002.1"/>
</dbReference>
<comment type="catalytic activity">
    <reaction evidence="1 14 15 16">
        <text>Endonucleolytic cleavage to 5'-phosphomonoester.</text>
        <dbReference type="EC" id="3.1.26.4"/>
    </reaction>
</comment>
<evidence type="ECO:0000256" key="14">
    <source>
        <dbReference type="HAMAP-Rule" id="MF_00052"/>
    </source>
</evidence>
<comment type="function">
    <text evidence="3 14 16">Endonuclease that specifically degrades the RNA of RNA-DNA hybrids.</text>
</comment>
<keyword evidence="13 14" id="KW-0464">Manganese</keyword>
<evidence type="ECO:0000256" key="8">
    <source>
        <dbReference type="ARBA" id="ARBA00022490"/>
    </source>
</evidence>
<dbReference type="CDD" id="cd07180">
    <property type="entry name" value="RNase_HII_archaea_like"/>
    <property type="match status" value="1"/>
</dbReference>
<dbReference type="InterPro" id="IPR023160">
    <property type="entry name" value="RNase_HII_hlx-loop-hlx_cap_dom"/>
</dbReference>
<dbReference type="Proteomes" id="UP001141336">
    <property type="component" value="Unassembled WGS sequence"/>
</dbReference>
<evidence type="ECO:0000256" key="11">
    <source>
        <dbReference type="ARBA" id="ARBA00022759"/>
    </source>
</evidence>
<dbReference type="InterPro" id="IPR036397">
    <property type="entry name" value="RNaseH_sf"/>
</dbReference>
<evidence type="ECO:0000313" key="18">
    <source>
        <dbReference type="EMBL" id="MCZ0862038.1"/>
    </source>
</evidence>